<evidence type="ECO:0000256" key="2">
    <source>
        <dbReference type="SAM" id="MobiDB-lite"/>
    </source>
</evidence>
<dbReference type="AlphaFoldDB" id="U6LVI2"/>
<gene>
    <name evidence="3" type="ORF">EMWEY_00001990</name>
</gene>
<feature type="coiled-coil region" evidence="1">
    <location>
        <begin position="11"/>
        <end position="65"/>
    </location>
</feature>
<dbReference type="PANTHER" id="PTHR11063:SF8">
    <property type="entry name" value="DELTA-1-PYRROLINE-5-CARBOXYLATE SYNTHASE"/>
    <property type="match status" value="1"/>
</dbReference>
<evidence type="ECO:0000313" key="3">
    <source>
        <dbReference type="EMBL" id="CDJ55962.1"/>
    </source>
</evidence>
<dbReference type="InterPro" id="IPR016162">
    <property type="entry name" value="Ald_DH_N"/>
</dbReference>
<dbReference type="VEuPathDB" id="ToxoDB:EMWEY_00001990"/>
<dbReference type="EMBL" id="HG718749">
    <property type="protein sequence ID" value="CDJ55962.1"/>
    <property type="molecule type" value="Genomic_DNA"/>
</dbReference>
<name>U6LVI2_EIMMA</name>
<keyword evidence="4" id="KW-1185">Reference proteome</keyword>
<dbReference type="SUPFAM" id="SSF53720">
    <property type="entry name" value="ALDH-like"/>
    <property type="match status" value="1"/>
</dbReference>
<dbReference type="InterPro" id="IPR016161">
    <property type="entry name" value="Ald_DH/histidinol_DH"/>
</dbReference>
<sequence length="175" mass="19686">MSPPSSRPQSVQQLQQQIAEARAVAARISLSMRMQVLKAFREGLVHQEEKILEANRADLEEAKNNASISPSLLKRLSLDGDKIKKLVSSIDAIIAAPNPIGKCTLATELTPGRPEAFIQIAALGIKSGNVCQQQQQQQQQQQEEQQQQQQQQQQAEDFRRNVQAEERYTHYQCIK</sequence>
<dbReference type="GeneID" id="25334185"/>
<feature type="region of interest" description="Disordered" evidence="2">
    <location>
        <begin position="137"/>
        <end position="159"/>
    </location>
</feature>
<accession>U6LVI2</accession>
<reference evidence="3" key="2">
    <citation type="submission" date="2013-10" db="EMBL/GenBank/DDBJ databases">
        <authorList>
            <person name="Aslett M."/>
        </authorList>
    </citation>
    <scope>NUCLEOTIDE SEQUENCE [LARGE SCALE GENOMIC DNA]</scope>
    <source>
        <strain evidence="3">Weybridge</strain>
    </source>
</reference>
<dbReference type="RefSeq" id="XP_013332612.1">
    <property type="nucleotide sequence ID" value="XM_013477158.1"/>
</dbReference>
<dbReference type="GO" id="GO:0004350">
    <property type="term" value="F:glutamate-5-semialdehyde dehydrogenase activity"/>
    <property type="evidence" value="ECO:0007669"/>
    <property type="project" value="TreeGrafter"/>
</dbReference>
<proteinExistence type="predicted"/>
<organism evidence="3 4">
    <name type="scientific">Eimeria maxima</name>
    <name type="common">Coccidian parasite</name>
    <dbReference type="NCBI Taxonomy" id="5804"/>
    <lineage>
        <taxon>Eukaryota</taxon>
        <taxon>Sar</taxon>
        <taxon>Alveolata</taxon>
        <taxon>Apicomplexa</taxon>
        <taxon>Conoidasida</taxon>
        <taxon>Coccidia</taxon>
        <taxon>Eucoccidiorida</taxon>
        <taxon>Eimeriorina</taxon>
        <taxon>Eimeriidae</taxon>
        <taxon>Eimeria</taxon>
    </lineage>
</organism>
<dbReference type="Gene3D" id="3.40.605.10">
    <property type="entry name" value="Aldehyde Dehydrogenase, Chain A, domain 1"/>
    <property type="match status" value="1"/>
</dbReference>
<reference evidence="3" key="1">
    <citation type="submission" date="2013-10" db="EMBL/GenBank/DDBJ databases">
        <title>Genomic analysis of the causative agents of coccidiosis in chickens.</title>
        <authorList>
            <person name="Reid A.J."/>
            <person name="Blake D."/>
            <person name="Billington K."/>
            <person name="Browne H."/>
            <person name="Dunn M."/>
            <person name="Hung S."/>
            <person name="Kawahara F."/>
            <person name="Miranda-Saavedra D."/>
            <person name="Mourier T."/>
            <person name="Nagra H."/>
            <person name="Otto T.D."/>
            <person name="Rawlings N."/>
            <person name="Sanchez A."/>
            <person name="Sanders M."/>
            <person name="Subramaniam C."/>
            <person name="Tay Y."/>
            <person name="Dear P."/>
            <person name="Doerig C."/>
            <person name="Gruber A."/>
            <person name="Parkinson J."/>
            <person name="Shirley M."/>
            <person name="Wan K.L."/>
            <person name="Berriman M."/>
            <person name="Tomley F."/>
            <person name="Pain A."/>
        </authorList>
    </citation>
    <scope>NUCLEOTIDE SEQUENCE [LARGE SCALE GENOMIC DNA]</scope>
    <source>
        <strain evidence="3">Weybridge</strain>
    </source>
</reference>
<feature type="compositionally biased region" description="Low complexity" evidence="2">
    <location>
        <begin position="137"/>
        <end position="154"/>
    </location>
</feature>
<evidence type="ECO:0000313" key="4">
    <source>
        <dbReference type="Proteomes" id="UP000030763"/>
    </source>
</evidence>
<dbReference type="PANTHER" id="PTHR11063">
    <property type="entry name" value="GLUTAMATE SEMIALDEHYDE DEHYDROGENASE"/>
    <property type="match status" value="1"/>
</dbReference>
<keyword evidence="1" id="KW-0175">Coiled coil</keyword>
<dbReference type="OrthoDB" id="1934954at2759"/>
<evidence type="ECO:0000256" key="1">
    <source>
        <dbReference type="SAM" id="Coils"/>
    </source>
</evidence>
<protein>
    <submittedName>
        <fullName evidence="3">Gamma-glutamyl phosphate reductase, putative</fullName>
    </submittedName>
</protein>
<dbReference type="Proteomes" id="UP000030763">
    <property type="component" value="Unassembled WGS sequence"/>
</dbReference>